<evidence type="ECO:0000313" key="6">
    <source>
        <dbReference type="Proteomes" id="UP000199679"/>
    </source>
</evidence>
<keyword evidence="3" id="KW-0560">Oxidoreductase</keyword>
<reference evidence="5 6" key="1">
    <citation type="submission" date="2016-10" db="EMBL/GenBank/DDBJ databases">
        <authorList>
            <person name="de Groot N.N."/>
        </authorList>
    </citation>
    <scope>NUCLEOTIDE SEQUENCE [LARGE SCALE GENOMIC DNA]</scope>
    <source>
        <strain evidence="5 6">MP1X4</strain>
    </source>
</reference>
<keyword evidence="2" id="KW-0521">NADP</keyword>
<sequence>METQKKIALITGANRGLGLEIARQLGNKGMIVLVGARNEMAGVAAVEKLSQQGIVAHFLPLDITKAESIAAAVNQVKNQFGWLDVLVNNAARLPVKPEDQHNPSDISQELLAEYMDINFMAQVATTQAFLPLIRLSSAGRIVNMSSTIGSVTLTSEPLHQNGPKPARLAYAAAKAAFNMFTVTLAKELVGTGIKVNAADPGLTQTQVGQERPNANTVEQGAKPAVWLSCLDDDGPTGCFFTHWLNHETVNPW</sequence>
<dbReference type="InterPro" id="IPR036291">
    <property type="entry name" value="NAD(P)-bd_dom_sf"/>
</dbReference>
<evidence type="ECO:0000256" key="3">
    <source>
        <dbReference type="ARBA" id="ARBA00023002"/>
    </source>
</evidence>
<dbReference type="Pfam" id="PF00106">
    <property type="entry name" value="adh_short"/>
    <property type="match status" value="1"/>
</dbReference>
<organism evidence="5 6">
    <name type="scientific">Mucilaginibacter mallensis</name>
    <dbReference type="NCBI Taxonomy" id="652787"/>
    <lineage>
        <taxon>Bacteria</taxon>
        <taxon>Pseudomonadati</taxon>
        <taxon>Bacteroidota</taxon>
        <taxon>Sphingobacteriia</taxon>
        <taxon>Sphingobacteriales</taxon>
        <taxon>Sphingobacteriaceae</taxon>
        <taxon>Mucilaginibacter</taxon>
    </lineage>
</organism>
<evidence type="ECO:0000313" key="5">
    <source>
        <dbReference type="EMBL" id="SDT68306.1"/>
    </source>
</evidence>
<accession>A0A1H2CDW1</accession>
<evidence type="ECO:0000256" key="2">
    <source>
        <dbReference type="ARBA" id="ARBA00022857"/>
    </source>
</evidence>
<dbReference type="GO" id="GO:0016491">
    <property type="term" value="F:oxidoreductase activity"/>
    <property type="evidence" value="ECO:0007669"/>
    <property type="project" value="UniProtKB-KW"/>
</dbReference>
<dbReference type="RefSeq" id="WP_091379545.1">
    <property type="nucleotide sequence ID" value="NZ_LT629740.1"/>
</dbReference>
<dbReference type="OrthoDB" id="5786478at2"/>
<dbReference type="PRINTS" id="PR00081">
    <property type="entry name" value="GDHRDH"/>
</dbReference>
<comment type="similarity">
    <text evidence="1 4">Belongs to the short-chain dehydrogenases/reductases (SDR) family.</text>
</comment>
<dbReference type="EMBL" id="LT629740">
    <property type="protein sequence ID" value="SDT68306.1"/>
    <property type="molecule type" value="Genomic_DNA"/>
</dbReference>
<dbReference type="Gene3D" id="3.40.50.720">
    <property type="entry name" value="NAD(P)-binding Rossmann-like Domain"/>
    <property type="match status" value="1"/>
</dbReference>
<keyword evidence="6" id="KW-1185">Reference proteome</keyword>
<protein>
    <submittedName>
        <fullName evidence="5">NAD(P)-dependent dehydrogenase, short-chain alcohol dehydrogenase family</fullName>
    </submittedName>
</protein>
<dbReference type="InterPro" id="IPR002347">
    <property type="entry name" value="SDR_fam"/>
</dbReference>
<evidence type="ECO:0000256" key="1">
    <source>
        <dbReference type="ARBA" id="ARBA00006484"/>
    </source>
</evidence>
<dbReference type="STRING" id="652787.SAMN05216490_4891"/>
<dbReference type="SUPFAM" id="SSF51735">
    <property type="entry name" value="NAD(P)-binding Rossmann-fold domains"/>
    <property type="match status" value="1"/>
</dbReference>
<dbReference type="PRINTS" id="PR00080">
    <property type="entry name" value="SDRFAMILY"/>
</dbReference>
<gene>
    <name evidence="5" type="ORF">SAMN05216490_4891</name>
</gene>
<dbReference type="PANTHER" id="PTHR43490:SF99">
    <property type="entry name" value="SHORT-CHAIN DEHYDROGENASE_REDUCTASE"/>
    <property type="match status" value="1"/>
</dbReference>
<evidence type="ECO:0000256" key="4">
    <source>
        <dbReference type="RuleBase" id="RU000363"/>
    </source>
</evidence>
<proteinExistence type="inferred from homology"/>
<dbReference type="Proteomes" id="UP000199679">
    <property type="component" value="Chromosome I"/>
</dbReference>
<name>A0A1H2CDW1_MUCMA</name>
<dbReference type="PANTHER" id="PTHR43490">
    <property type="entry name" value="(+)-NEOMENTHOL DEHYDROGENASE"/>
    <property type="match status" value="1"/>
</dbReference>
<dbReference type="AlphaFoldDB" id="A0A1H2CDW1"/>